<comment type="subcellular location">
    <subcellularLocation>
        <location evidence="1">Membrane</location>
        <topology evidence="1">Multi-pass membrane protein</topology>
    </subcellularLocation>
</comment>
<keyword evidence="10" id="KW-0961">Cell wall biogenesis/degradation</keyword>
<keyword evidence="3" id="KW-0328">Glycosyltransferase</keyword>
<keyword evidence="4" id="KW-0808">Transferase</keyword>
<evidence type="ECO:0000256" key="7">
    <source>
        <dbReference type="ARBA" id="ARBA00022984"/>
    </source>
</evidence>
<evidence type="ECO:0000313" key="16">
    <source>
        <dbReference type="EMBL" id="MCS3951795.1"/>
    </source>
</evidence>
<feature type="transmembrane region" description="Helical" evidence="13">
    <location>
        <begin position="51"/>
        <end position="72"/>
    </location>
</feature>
<feature type="transmembrane region" description="Helical" evidence="13">
    <location>
        <begin position="387"/>
        <end position="406"/>
    </location>
</feature>
<dbReference type="GO" id="GO:0071555">
    <property type="term" value="P:cell wall organization"/>
    <property type="evidence" value="ECO:0007669"/>
    <property type="project" value="UniProtKB-KW"/>
</dbReference>
<dbReference type="Proteomes" id="UP001155010">
    <property type="component" value="Unassembled WGS sequence"/>
</dbReference>
<dbReference type="Proteomes" id="UP001155110">
    <property type="component" value="Unassembled WGS sequence"/>
</dbReference>
<keyword evidence="5 13" id="KW-0812">Transmembrane</keyword>
<dbReference type="InterPro" id="IPR011923">
    <property type="entry name" value="RodA/MrdB"/>
</dbReference>
<dbReference type="AlphaFoldDB" id="A0A840D7P3"/>
<evidence type="ECO:0000256" key="5">
    <source>
        <dbReference type="ARBA" id="ARBA00022692"/>
    </source>
</evidence>
<dbReference type="GO" id="GO:0015648">
    <property type="term" value="F:lipid-linked peptidoglycan transporter activity"/>
    <property type="evidence" value="ECO:0007669"/>
    <property type="project" value="TreeGrafter"/>
</dbReference>
<evidence type="ECO:0000256" key="12">
    <source>
        <dbReference type="ARBA" id="ARBA00033270"/>
    </source>
</evidence>
<dbReference type="EMBL" id="JANUBB010000006">
    <property type="protein sequence ID" value="MCS3951795.1"/>
    <property type="molecule type" value="Genomic_DNA"/>
</dbReference>
<evidence type="ECO:0000256" key="9">
    <source>
        <dbReference type="ARBA" id="ARBA00023136"/>
    </source>
</evidence>
<dbReference type="PANTHER" id="PTHR30474:SF1">
    <property type="entry name" value="PEPTIDOGLYCAN GLYCOSYLTRANSFERASE MRDB"/>
    <property type="match status" value="1"/>
</dbReference>
<dbReference type="EMBL" id="JANTZM010000006">
    <property type="protein sequence ID" value="MCS4157482.1"/>
    <property type="molecule type" value="Genomic_DNA"/>
</dbReference>
<name>A0A840D7P3_9BACT</name>
<dbReference type="NCBIfam" id="TIGR02210">
    <property type="entry name" value="rodA_shape"/>
    <property type="match status" value="1"/>
</dbReference>
<proteinExistence type="predicted"/>
<organism evidence="14 19">
    <name type="scientific">Salinibacter ruber</name>
    <dbReference type="NCBI Taxonomy" id="146919"/>
    <lineage>
        <taxon>Bacteria</taxon>
        <taxon>Pseudomonadati</taxon>
        <taxon>Rhodothermota</taxon>
        <taxon>Rhodothermia</taxon>
        <taxon>Rhodothermales</taxon>
        <taxon>Salinibacteraceae</taxon>
        <taxon>Salinibacter</taxon>
    </lineage>
</organism>
<gene>
    <name evidence="17" type="ORF">GGP45_000409</name>
    <name evidence="14" type="ORF">GGP61_000405</name>
    <name evidence="15" type="ORF">GGP82_000398</name>
    <name evidence="16" type="ORF">GGP83_001747</name>
    <name evidence="18" type="ORF">GGP99_001442</name>
</gene>
<keyword evidence="9 13" id="KW-0472">Membrane</keyword>
<dbReference type="EMBL" id="JANTYZ010000001">
    <property type="protein sequence ID" value="MCS3863867.1"/>
    <property type="molecule type" value="Genomic_DNA"/>
</dbReference>
<dbReference type="PANTHER" id="PTHR30474">
    <property type="entry name" value="CELL CYCLE PROTEIN"/>
    <property type="match status" value="1"/>
</dbReference>
<reference evidence="14" key="1">
    <citation type="submission" date="2022-08" db="EMBL/GenBank/DDBJ databases">
        <title>Genomic Encyclopedia of Type Strains, Phase V (KMG-V): Genome sequencing to study the core and pangenomes of soil and plant-associated prokaryotes.</title>
        <authorList>
            <person name="Whitman W."/>
        </authorList>
    </citation>
    <scope>NUCLEOTIDE SEQUENCE</scope>
    <source>
        <strain evidence="15">SP2016B</strain>
        <strain evidence="16">SP2017</strain>
        <strain evidence="18">SP3002</strain>
        <strain evidence="17">SP3026</strain>
        <strain evidence="14">SP3049</strain>
    </source>
</reference>
<evidence type="ECO:0000313" key="14">
    <source>
        <dbReference type="EMBL" id="MCS3708818.1"/>
    </source>
</evidence>
<feature type="transmembrane region" description="Helical" evidence="13">
    <location>
        <begin position="321"/>
        <end position="341"/>
    </location>
</feature>
<dbReference type="GO" id="GO:0051301">
    <property type="term" value="P:cell division"/>
    <property type="evidence" value="ECO:0007669"/>
    <property type="project" value="InterPro"/>
</dbReference>
<dbReference type="InterPro" id="IPR001182">
    <property type="entry name" value="FtsW/RodA"/>
</dbReference>
<evidence type="ECO:0000256" key="10">
    <source>
        <dbReference type="ARBA" id="ARBA00023316"/>
    </source>
</evidence>
<keyword evidence="7" id="KW-0573">Peptidoglycan synthesis</keyword>
<dbReference type="GO" id="GO:0032153">
    <property type="term" value="C:cell division site"/>
    <property type="evidence" value="ECO:0007669"/>
    <property type="project" value="TreeGrafter"/>
</dbReference>
<evidence type="ECO:0000313" key="18">
    <source>
        <dbReference type="EMBL" id="MCS4157482.1"/>
    </source>
</evidence>
<evidence type="ECO:0000256" key="8">
    <source>
        <dbReference type="ARBA" id="ARBA00022989"/>
    </source>
</evidence>
<dbReference type="GeneID" id="83729406"/>
<evidence type="ECO:0000256" key="6">
    <source>
        <dbReference type="ARBA" id="ARBA00022960"/>
    </source>
</evidence>
<feature type="transmembrane region" description="Helical" evidence="13">
    <location>
        <begin position="195"/>
        <end position="220"/>
    </location>
</feature>
<evidence type="ECO:0000313" key="17">
    <source>
        <dbReference type="EMBL" id="MCS4120091.1"/>
    </source>
</evidence>
<evidence type="ECO:0000256" key="3">
    <source>
        <dbReference type="ARBA" id="ARBA00022676"/>
    </source>
</evidence>
<dbReference type="GO" id="GO:0008360">
    <property type="term" value="P:regulation of cell shape"/>
    <property type="evidence" value="ECO:0007669"/>
    <property type="project" value="UniProtKB-KW"/>
</dbReference>
<dbReference type="Pfam" id="PF01098">
    <property type="entry name" value="FTSW_RODA_SPOVE"/>
    <property type="match status" value="2"/>
</dbReference>
<dbReference type="PROSITE" id="PS00428">
    <property type="entry name" value="FTSW_RODA_SPOVE"/>
    <property type="match status" value="1"/>
</dbReference>
<dbReference type="EMBL" id="JANUBL010000001">
    <property type="protein sequence ID" value="MCS4120091.1"/>
    <property type="molecule type" value="Genomic_DNA"/>
</dbReference>
<keyword evidence="2" id="KW-1003">Cell membrane</keyword>
<dbReference type="RefSeq" id="WP_011405102.1">
    <property type="nucleotide sequence ID" value="NZ_CALTRV010000012.1"/>
</dbReference>
<dbReference type="Proteomes" id="UP001155034">
    <property type="component" value="Unassembled WGS sequence"/>
</dbReference>
<keyword evidence="6" id="KW-0133">Cell shape</keyword>
<evidence type="ECO:0000256" key="4">
    <source>
        <dbReference type="ARBA" id="ARBA00022679"/>
    </source>
</evidence>
<dbReference type="GO" id="GO:0009252">
    <property type="term" value="P:peptidoglycan biosynthetic process"/>
    <property type="evidence" value="ECO:0007669"/>
    <property type="project" value="UniProtKB-KW"/>
</dbReference>
<dbReference type="GO" id="GO:0016757">
    <property type="term" value="F:glycosyltransferase activity"/>
    <property type="evidence" value="ECO:0007669"/>
    <property type="project" value="UniProtKB-KW"/>
</dbReference>
<feature type="transmembrane region" description="Helical" evidence="13">
    <location>
        <begin position="227"/>
        <end position="246"/>
    </location>
</feature>
<dbReference type="InterPro" id="IPR018365">
    <property type="entry name" value="Cell_cycle_FtsW-rel_CS"/>
</dbReference>
<feature type="transmembrane region" description="Helical" evidence="13">
    <location>
        <begin position="79"/>
        <end position="99"/>
    </location>
</feature>
<evidence type="ECO:0000313" key="15">
    <source>
        <dbReference type="EMBL" id="MCS3863867.1"/>
    </source>
</evidence>
<dbReference type="OMA" id="PMMVAWY"/>
<feature type="transmembrane region" description="Helical" evidence="13">
    <location>
        <begin position="353"/>
        <end position="381"/>
    </location>
</feature>
<dbReference type="Proteomes" id="UP001155057">
    <property type="component" value="Unassembled WGS sequence"/>
</dbReference>
<dbReference type="Proteomes" id="UP001155144">
    <property type="component" value="Unassembled WGS sequence"/>
</dbReference>
<evidence type="ECO:0000256" key="1">
    <source>
        <dbReference type="ARBA" id="ARBA00004141"/>
    </source>
</evidence>
<protein>
    <recommendedName>
        <fullName evidence="12">Cell wall polymerase</fullName>
    </recommendedName>
    <alternativeName>
        <fullName evidence="11">Peptidoglycan polymerase</fullName>
    </alternativeName>
</protein>
<evidence type="ECO:0000256" key="11">
    <source>
        <dbReference type="ARBA" id="ARBA00032370"/>
    </source>
</evidence>
<dbReference type="GO" id="GO:0005886">
    <property type="term" value="C:plasma membrane"/>
    <property type="evidence" value="ECO:0007669"/>
    <property type="project" value="TreeGrafter"/>
</dbReference>
<sequence length="420" mass="44494">MSPPARKLDPWTLLLWLGLAAVSLVALYSTTHGPAAEYIGPGVQDNFARQFLWIGVSIAGIAATLLVPVRFLRYAAYPAYAATLVLLVLCLVMGVEVHGTRAWLALGPLRLQVSELAKVGTVLAVAQLLSERHTRAGQDLSFALKAAGLIVAPALLVILQNDLGTALVFFGLVPIMLFWSGLSLSVLLLMVSPAIAGYFALVSTPAALGFAVLFTGGLWAYSGRRSIAALAATFTAGVTALISFVLRKILQPYQVDRLLSFTNPGAEQFRQGVGFHLVQSKAALYSGGIWGTGFMQGPQTQGAYVPEQTTDFIFSVVAEEFGLVGSLVVLGLLAALLLRLIKLGADVKHPFGSIVAAGAVGVYLIHIFINIGMVTGMLPVIGLPLPFLSYGGSAMLANTALLAIVLNTHMRREDLSIYGY</sequence>
<evidence type="ECO:0000256" key="2">
    <source>
        <dbReference type="ARBA" id="ARBA00022475"/>
    </source>
</evidence>
<feature type="transmembrane region" description="Helical" evidence="13">
    <location>
        <begin position="166"/>
        <end position="189"/>
    </location>
</feature>
<keyword evidence="8 13" id="KW-1133">Transmembrane helix</keyword>
<comment type="caution">
    <text evidence="14">The sequence shown here is derived from an EMBL/GenBank/DDBJ whole genome shotgun (WGS) entry which is preliminary data.</text>
</comment>
<dbReference type="NCBIfam" id="NF037961">
    <property type="entry name" value="RodA_shape"/>
    <property type="match status" value="1"/>
</dbReference>
<feature type="transmembrane region" description="Helical" evidence="13">
    <location>
        <begin position="140"/>
        <end position="159"/>
    </location>
</feature>
<evidence type="ECO:0000313" key="19">
    <source>
        <dbReference type="Proteomes" id="UP001155057"/>
    </source>
</evidence>
<dbReference type="EMBL" id="JANUAE010000001">
    <property type="protein sequence ID" value="MCS3708818.1"/>
    <property type="molecule type" value="Genomic_DNA"/>
</dbReference>
<accession>A0A840D7P3</accession>
<evidence type="ECO:0000256" key="13">
    <source>
        <dbReference type="SAM" id="Phobius"/>
    </source>
</evidence>